<gene>
    <name evidence="1" type="ORF">TRM7557_01798</name>
</gene>
<dbReference type="RefSeq" id="WP_058289874.1">
    <property type="nucleotide sequence ID" value="NZ_CYSD01000028.1"/>
</dbReference>
<dbReference type="Proteomes" id="UP000052022">
    <property type="component" value="Unassembled WGS sequence"/>
</dbReference>
<evidence type="ECO:0000313" key="1">
    <source>
        <dbReference type="EMBL" id="CUH78263.1"/>
    </source>
</evidence>
<reference evidence="1 2" key="1">
    <citation type="submission" date="2015-09" db="EMBL/GenBank/DDBJ databases">
        <authorList>
            <consortium name="Swine Surveillance"/>
        </authorList>
    </citation>
    <scope>NUCLEOTIDE SEQUENCE [LARGE SCALE GENOMIC DNA]</scope>
    <source>
        <strain evidence="1 2">CECT 7557</strain>
    </source>
</reference>
<dbReference type="Pfam" id="PF09929">
    <property type="entry name" value="DUF2161"/>
    <property type="match status" value="1"/>
</dbReference>
<protein>
    <submittedName>
        <fullName evidence="1">Uncharacterized protein</fullName>
    </submittedName>
</protein>
<dbReference type="OrthoDB" id="9795163at2"/>
<accession>A0A0P1G9P5</accession>
<proteinExistence type="predicted"/>
<dbReference type="STRING" id="928856.SAMN04488049_11836"/>
<evidence type="ECO:0000313" key="2">
    <source>
        <dbReference type="Proteomes" id="UP000052022"/>
    </source>
</evidence>
<name>A0A0P1G9P5_9RHOB</name>
<dbReference type="EMBL" id="CYSD01000028">
    <property type="protein sequence ID" value="CUH78263.1"/>
    <property type="molecule type" value="Genomic_DNA"/>
</dbReference>
<sequence>MKKEEDLYAPVKALLEAQGYEVKGEVGAVDVMGVRDAGEDPVLVELKLTFSLSLYQQAITRQAVSDVVYIAVPKPKGRQARRVMKDNHALCRRLGLGLITVREDGFAEVHCDPTPYAPRKSKPRKARLLREFQRLSGDPNKGGARRGGLITGYRDDALKCAAYLAREGASKGADVARATGVVKATTLMRDNHYGWFDKVDTGVYALGTAGEKGLAEWWPDGGAPQETKAD</sequence>
<keyword evidence="2" id="KW-1185">Reference proteome</keyword>
<dbReference type="AlphaFoldDB" id="A0A0P1G9P5"/>
<organism evidence="1 2">
    <name type="scientific">Tritonibacter multivorans</name>
    <dbReference type="NCBI Taxonomy" id="928856"/>
    <lineage>
        <taxon>Bacteria</taxon>
        <taxon>Pseudomonadati</taxon>
        <taxon>Pseudomonadota</taxon>
        <taxon>Alphaproteobacteria</taxon>
        <taxon>Rhodobacterales</taxon>
        <taxon>Paracoccaceae</taxon>
        <taxon>Tritonibacter</taxon>
    </lineage>
</organism>
<dbReference type="InterPro" id="IPR018679">
    <property type="entry name" value="DUF2161"/>
</dbReference>